<accession>A0A397U6P5</accession>
<reference evidence="1 2" key="1">
    <citation type="submission" date="2018-06" db="EMBL/GenBank/DDBJ databases">
        <title>Comparative genomics reveals the genomic features of Rhizophagus irregularis, R. cerebriforme, R. diaphanum and Gigaspora rosea, and their symbiotic lifestyle signature.</title>
        <authorList>
            <person name="Morin E."/>
            <person name="San Clemente H."/>
            <person name="Chen E.C.H."/>
            <person name="De La Providencia I."/>
            <person name="Hainaut M."/>
            <person name="Kuo A."/>
            <person name="Kohler A."/>
            <person name="Murat C."/>
            <person name="Tang N."/>
            <person name="Roy S."/>
            <person name="Loubradou J."/>
            <person name="Henrissat B."/>
            <person name="Grigoriev I.V."/>
            <person name="Corradi N."/>
            <person name="Roux C."/>
            <person name="Martin F.M."/>
        </authorList>
    </citation>
    <scope>NUCLEOTIDE SEQUENCE [LARGE SCALE GENOMIC DNA]</scope>
    <source>
        <strain evidence="1 2">DAOM 194757</strain>
    </source>
</reference>
<proteinExistence type="predicted"/>
<gene>
    <name evidence="1" type="ORF">C2G38_2218413</name>
</gene>
<protein>
    <submittedName>
        <fullName evidence="1">Uncharacterized protein</fullName>
    </submittedName>
</protein>
<keyword evidence="2" id="KW-1185">Reference proteome</keyword>
<dbReference type="Proteomes" id="UP000266673">
    <property type="component" value="Unassembled WGS sequence"/>
</dbReference>
<sequence length="182" mass="21245">MLVHAIQKRLPLHFSRLEKQLVKFPCENADNILSEIFEDQQWGTRFYDSGQCAYVILYIENSNQQQLSLLQKKILKQNQATGLKLDVKFLNYFDAEPQTAGELASILIWFFQDLEDEATELYVYKQATDLDANFPTYNQVKSSRFLNCSNSKPASQPSQLSQRINYYAEFTQQLQESEEQHL</sequence>
<dbReference type="EMBL" id="QKWP01001900">
    <property type="protein sequence ID" value="RIB05900.1"/>
    <property type="molecule type" value="Genomic_DNA"/>
</dbReference>
<name>A0A397U6P5_9GLOM</name>
<dbReference type="AlphaFoldDB" id="A0A397U6P5"/>
<organism evidence="1 2">
    <name type="scientific">Gigaspora rosea</name>
    <dbReference type="NCBI Taxonomy" id="44941"/>
    <lineage>
        <taxon>Eukaryota</taxon>
        <taxon>Fungi</taxon>
        <taxon>Fungi incertae sedis</taxon>
        <taxon>Mucoromycota</taxon>
        <taxon>Glomeromycotina</taxon>
        <taxon>Glomeromycetes</taxon>
        <taxon>Diversisporales</taxon>
        <taxon>Gigasporaceae</taxon>
        <taxon>Gigaspora</taxon>
    </lineage>
</organism>
<comment type="caution">
    <text evidence="1">The sequence shown here is derived from an EMBL/GenBank/DDBJ whole genome shotgun (WGS) entry which is preliminary data.</text>
</comment>
<evidence type="ECO:0000313" key="2">
    <source>
        <dbReference type="Proteomes" id="UP000266673"/>
    </source>
</evidence>
<evidence type="ECO:0000313" key="1">
    <source>
        <dbReference type="EMBL" id="RIB05900.1"/>
    </source>
</evidence>